<name>A0A095ZGW4_9CORY</name>
<comment type="caution">
    <text evidence="7">The sequence shown here is derived from an EMBL/GenBank/DDBJ whole genome shotgun (WGS) entry which is preliminary data.</text>
</comment>
<evidence type="ECO:0000256" key="2">
    <source>
        <dbReference type="ARBA" id="ARBA00022692"/>
    </source>
</evidence>
<keyword evidence="2 5" id="KW-0812">Transmembrane</keyword>
<reference evidence="7 8" key="1">
    <citation type="submission" date="2014-07" db="EMBL/GenBank/DDBJ databases">
        <authorList>
            <person name="McCorrison J."/>
            <person name="Sanka R."/>
            <person name="Torralba M."/>
            <person name="Gillis M."/>
            <person name="Haft D.H."/>
            <person name="Methe B."/>
            <person name="Sutton G."/>
            <person name="Nelson K.E."/>
        </authorList>
    </citation>
    <scope>NUCLEOTIDE SEQUENCE [LARGE SCALE GENOMIC DNA]</scope>
    <source>
        <strain evidence="7 8">DNF00450</strain>
    </source>
</reference>
<dbReference type="PANTHER" id="PTHR33507:SF3">
    <property type="entry name" value="INNER MEMBRANE PROTEIN YBBJ"/>
    <property type="match status" value="1"/>
</dbReference>
<dbReference type="RefSeq" id="WP_035120731.1">
    <property type="nucleotide sequence ID" value="NZ_JRNE01000033.1"/>
</dbReference>
<dbReference type="InterPro" id="IPR002810">
    <property type="entry name" value="NfeD-like_C"/>
</dbReference>
<evidence type="ECO:0000256" key="5">
    <source>
        <dbReference type="SAM" id="Phobius"/>
    </source>
</evidence>
<evidence type="ECO:0000256" key="4">
    <source>
        <dbReference type="ARBA" id="ARBA00023136"/>
    </source>
</evidence>
<sequence>MASIIWFGLSILLVFLEFAIGDLSMLMVAGGALAAAGVSLADTPLWVDVAVFAVTSIGLMALVRPMLRRKMFTGVDSGKVESNPRQLVGRTASVEEAIDDRTGLIGIAGELWSARALVPGVTFSPGDRVTVVSIDGNTAVVDKEV</sequence>
<evidence type="ECO:0000256" key="3">
    <source>
        <dbReference type="ARBA" id="ARBA00022989"/>
    </source>
</evidence>
<comment type="subcellular location">
    <subcellularLocation>
        <location evidence="1">Membrane</location>
        <topology evidence="1">Multi-pass membrane protein</topology>
    </subcellularLocation>
</comment>
<evidence type="ECO:0000259" key="6">
    <source>
        <dbReference type="Pfam" id="PF01957"/>
    </source>
</evidence>
<feature type="domain" description="NfeD-like C-terminal" evidence="6">
    <location>
        <begin position="86"/>
        <end position="143"/>
    </location>
</feature>
<dbReference type="EMBL" id="JRNE01000033">
    <property type="protein sequence ID" value="KGF17897.1"/>
    <property type="molecule type" value="Genomic_DNA"/>
</dbReference>
<protein>
    <recommendedName>
        <fullName evidence="6">NfeD-like C-terminal domain-containing protein</fullName>
    </recommendedName>
</protein>
<feature type="transmembrane region" description="Helical" evidence="5">
    <location>
        <begin position="44"/>
        <end position="63"/>
    </location>
</feature>
<keyword evidence="3 5" id="KW-1133">Transmembrane helix</keyword>
<dbReference type="InterPro" id="IPR052165">
    <property type="entry name" value="Membrane_assoc_protease"/>
</dbReference>
<gene>
    <name evidence="7" type="ORF">HMPREF1650_03120</name>
</gene>
<dbReference type="Pfam" id="PF01957">
    <property type="entry name" value="NfeD"/>
    <property type="match status" value="1"/>
</dbReference>
<dbReference type="AlphaFoldDB" id="A0A095ZGW4"/>
<accession>A0A095ZGW4</accession>
<evidence type="ECO:0000313" key="7">
    <source>
        <dbReference type="EMBL" id="KGF17897.1"/>
    </source>
</evidence>
<dbReference type="eggNOG" id="COG1585">
    <property type="taxonomic scope" value="Bacteria"/>
</dbReference>
<dbReference type="PANTHER" id="PTHR33507">
    <property type="entry name" value="INNER MEMBRANE PROTEIN YBBJ"/>
    <property type="match status" value="1"/>
</dbReference>
<dbReference type="GO" id="GO:0005886">
    <property type="term" value="C:plasma membrane"/>
    <property type="evidence" value="ECO:0007669"/>
    <property type="project" value="TreeGrafter"/>
</dbReference>
<dbReference type="Gene3D" id="2.40.50.140">
    <property type="entry name" value="Nucleic acid-binding proteins"/>
    <property type="match status" value="1"/>
</dbReference>
<keyword evidence="4 5" id="KW-0472">Membrane</keyword>
<dbReference type="InterPro" id="IPR012340">
    <property type="entry name" value="NA-bd_OB-fold"/>
</dbReference>
<proteinExistence type="predicted"/>
<dbReference type="Proteomes" id="UP000029548">
    <property type="component" value="Unassembled WGS sequence"/>
</dbReference>
<organism evidence="7 8">
    <name type="scientific">Corynebacterium freneyi DNF00450</name>
    <dbReference type="NCBI Taxonomy" id="1287475"/>
    <lineage>
        <taxon>Bacteria</taxon>
        <taxon>Bacillati</taxon>
        <taxon>Actinomycetota</taxon>
        <taxon>Actinomycetes</taxon>
        <taxon>Mycobacteriales</taxon>
        <taxon>Corynebacteriaceae</taxon>
        <taxon>Corynebacterium</taxon>
    </lineage>
</organism>
<evidence type="ECO:0000256" key="1">
    <source>
        <dbReference type="ARBA" id="ARBA00004141"/>
    </source>
</evidence>
<evidence type="ECO:0000313" key="8">
    <source>
        <dbReference type="Proteomes" id="UP000029548"/>
    </source>
</evidence>
<dbReference type="SUPFAM" id="SSF141322">
    <property type="entry name" value="NfeD domain-like"/>
    <property type="match status" value="1"/>
</dbReference>